<dbReference type="GO" id="GO:0015459">
    <property type="term" value="F:potassium channel regulator activity"/>
    <property type="evidence" value="ECO:0007669"/>
    <property type="project" value="TreeGrafter"/>
</dbReference>
<dbReference type="GO" id="GO:0005886">
    <property type="term" value="C:plasma membrane"/>
    <property type="evidence" value="ECO:0007669"/>
    <property type="project" value="TreeGrafter"/>
</dbReference>
<dbReference type="Pfam" id="PF05978">
    <property type="entry name" value="UNC-93"/>
    <property type="match status" value="1"/>
</dbReference>
<dbReference type="RefSeq" id="XP_014474364.1">
    <property type="nucleotide sequence ID" value="XM_014618878.1"/>
</dbReference>
<feature type="transmembrane region" description="Helical" evidence="6">
    <location>
        <begin position="289"/>
        <end position="307"/>
    </location>
</feature>
<dbReference type="Gene3D" id="1.20.1250.20">
    <property type="entry name" value="MFS general substrate transporter like domains"/>
    <property type="match status" value="1"/>
</dbReference>
<gene>
    <name evidence="8" type="primary">LOC106744257</name>
</gene>
<feature type="transmembrane region" description="Helical" evidence="6">
    <location>
        <begin position="31"/>
        <end position="50"/>
    </location>
</feature>
<feature type="transmembrane region" description="Helical" evidence="6">
    <location>
        <begin position="117"/>
        <end position="141"/>
    </location>
</feature>
<dbReference type="GO" id="GO:0055120">
    <property type="term" value="C:striated muscle dense body"/>
    <property type="evidence" value="ECO:0007669"/>
    <property type="project" value="TreeGrafter"/>
</dbReference>
<dbReference type="SUPFAM" id="SSF103473">
    <property type="entry name" value="MFS general substrate transporter"/>
    <property type="match status" value="1"/>
</dbReference>
<evidence type="ECO:0000256" key="5">
    <source>
        <dbReference type="ARBA" id="ARBA00023136"/>
    </source>
</evidence>
<dbReference type="GO" id="GO:0006937">
    <property type="term" value="P:regulation of muscle contraction"/>
    <property type="evidence" value="ECO:0007669"/>
    <property type="project" value="TreeGrafter"/>
</dbReference>
<keyword evidence="7" id="KW-1185">Reference proteome</keyword>
<sequence>MTADKIEMPGQFVKAPSPSFKPSERWRIMRNILTISCAFMVNFTAFMGAANLQSSINADQSLGTFTLSAIYGSLLFSNIFLPALIISWLGCKWTMSVSILAYMPFIASQFYPKFYTMIPAGLLVGLGGGPLWCAKCTYLTVAAEAYSTISDMAVDVLVTRFFGLFFMFYQMAQVWGNLISSAVLSYGIDTVTTNVTLNSSIVAETCGANFCGVSGAEDENPNLQPPPVERIHLISGIYLACMILACLIIAFGVDSLSRYDRNRARTVKSSSGFKLLAVTLKLLKEKSQLLILPITMFIGAEQAFLFADYNASFVSCACGISNIGYVMICFGVTNAMAALATGSIVKLTGRKPVMIFAFCLHLGIFVFMLQWKPTPDQGVIFFLLSGLWGVCDSIWLVQVNALSGILFPGREEAAFSNFRLWESTGSVITYIYSPYLCTYTKLYLLIGILCTGMAGYGVIEWTNKAEKAISVKRPELELMNDNEINR</sequence>
<feature type="transmembrane region" description="Helical" evidence="6">
    <location>
        <begin position="93"/>
        <end position="111"/>
    </location>
</feature>
<dbReference type="InterPro" id="IPR010291">
    <property type="entry name" value="Ion_channel_UNC-93"/>
</dbReference>
<dbReference type="KEGG" id="dqu:106744257"/>
<feature type="transmembrane region" description="Helical" evidence="6">
    <location>
        <begin position="62"/>
        <end position="86"/>
    </location>
</feature>
<protein>
    <submittedName>
        <fullName evidence="8">UNC93-like protein</fullName>
    </submittedName>
</protein>
<dbReference type="GO" id="GO:0043266">
    <property type="term" value="P:regulation of potassium ion transport"/>
    <property type="evidence" value="ECO:0007669"/>
    <property type="project" value="TreeGrafter"/>
</dbReference>
<feature type="transmembrane region" description="Helical" evidence="6">
    <location>
        <begin position="353"/>
        <end position="371"/>
    </location>
</feature>
<keyword evidence="5 6" id="KW-0472">Membrane</keyword>
<dbReference type="PANTHER" id="PTHR19444:SF50">
    <property type="match status" value="1"/>
</dbReference>
<evidence type="ECO:0000256" key="4">
    <source>
        <dbReference type="ARBA" id="ARBA00022989"/>
    </source>
</evidence>
<accession>A0A6P3X914</accession>
<keyword evidence="4 6" id="KW-1133">Transmembrane helix</keyword>
<feature type="transmembrane region" description="Helical" evidence="6">
    <location>
        <begin position="231"/>
        <end position="253"/>
    </location>
</feature>
<feature type="transmembrane region" description="Helical" evidence="6">
    <location>
        <begin position="153"/>
        <end position="172"/>
    </location>
</feature>
<evidence type="ECO:0000256" key="2">
    <source>
        <dbReference type="ARBA" id="ARBA00009172"/>
    </source>
</evidence>
<name>A0A6P3X914_DINQU</name>
<evidence type="ECO:0000256" key="6">
    <source>
        <dbReference type="SAM" id="Phobius"/>
    </source>
</evidence>
<keyword evidence="3 6" id="KW-0812">Transmembrane</keyword>
<feature type="transmembrane region" description="Helical" evidence="6">
    <location>
        <begin position="442"/>
        <end position="459"/>
    </location>
</feature>
<feature type="transmembrane region" description="Helical" evidence="6">
    <location>
        <begin position="319"/>
        <end position="341"/>
    </location>
</feature>
<dbReference type="Proteomes" id="UP000515204">
    <property type="component" value="Unplaced"/>
</dbReference>
<proteinExistence type="inferred from homology"/>
<comment type="similarity">
    <text evidence="2">Belongs to the unc-93 family.</text>
</comment>
<dbReference type="InterPro" id="IPR036259">
    <property type="entry name" value="MFS_trans_sf"/>
</dbReference>
<dbReference type="OrthoDB" id="78663at2759"/>
<evidence type="ECO:0000256" key="3">
    <source>
        <dbReference type="ARBA" id="ARBA00022692"/>
    </source>
</evidence>
<dbReference type="GeneID" id="106744257"/>
<dbReference type="InterPro" id="IPR051951">
    <property type="entry name" value="UNC-93_regulatory"/>
</dbReference>
<comment type="subcellular location">
    <subcellularLocation>
        <location evidence="1">Membrane</location>
        <topology evidence="1">Multi-pass membrane protein</topology>
    </subcellularLocation>
</comment>
<organism evidence="7 8">
    <name type="scientific">Dinoponera quadriceps</name>
    <name type="common">South American ant</name>
    <dbReference type="NCBI Taxonomy" id="609295"/>
    <lineage>
        <taxon>Eukaryota</taxon>
        <taxon>Metazoa</taxon>
        <taxon>Ecdysozoa</taxon>
        <taxon>Arthropoda</taxon>
        <taxon>Hexapoda</taxon>
        <taxon>Insecta</taxon>
        <taxon>Pterygota</taxon>
        <taxon>Neoptera</taxon>
        <taxon>Endopterygota</taxon>
        <taxon>Hymenoptera</taxon>
        <taxon>Apocrita</taxon>
        <taxon>Aculeata</taxon>
        <taxon>Formicoidea</taxon>
        <taxon>Formicidae</taxon>
        <taxon>Ponerinae</taxon>
        <taxon>Ponerini</taxon>
        <taxon>Dinoponera</taxon>
    </lineage>
</organism>
<dbReference type="AlphaFoldDB" id="A0A6P3X914"/>
<evidence type="ECO:0000313" key="8">
    <source>
        <dbReference type="RefSeq" id="XP_014474364.1"/>
    </source>
</evidence>
<dbReference type="PANTHER" id="PTHR19444">
    <property type="entry name" value="UNC-93 RELATED"/>
    <property type="match status" value="1"/>
</dbReference>
<evidence type="ECO:0000313" key="7">
    <source>
        <dbReference type="Proteomes" id="UP000515204"/>
    </source>
</evidence>
<evidence type="ECO:0000256" key="1">
    <source>
        <dbReference type="ARBA" id="ARBA00004141"/>
    </source>
</evidence>
<reference evidence="8" key="1">
    <citation type="submission" date="2025-08" db="UniProtKB">
        <authorList>
            <consortium name="RefSeq"/>
        </authorList>
    </citation>
    <scope>IDENTIFICATION</scope>
</reference>